<dbReference type="Proteomes" id="UP000814033">
    <property type="component" value="Unassembled WGS sequence"/>
</dbReference>
<name>A0ACB8RZ47_9AGAM</name>
<comment type="caution">
    <text evidence="1">The sequence shown here is derived from an EMBL/GenBank/DDBJ whole genome shotgun (WGS) entry which is preliminary data.</text>
</comment>
<reference evidence="1" key="2">
    <citation type="journal article" date="2022" name="New Phytol.">
        <title>Evolutionary transition to the ectomycorrhizal habit in the genomes of a hyperdiverse lineage of mushroom-forming fungi.</title>
        <authorList>
            <person name="Looney B."/>
            <person name="Miyauchi S."/>
            <person name="Morin E."/>
            <person name="Drula E."/>
            <person name="Courty P.E."/>
            <person name="Kohler A."/>
            <person name="Kuo A."/>
            <person name="LaButti K."/>
            <person name="Pangilinan J."/>
            <person name="Lipzen A."/>
            <person name="Riley R."/>
            <person name="Andreopoulos W."/>
            <person name="He G."/>
            <person name="Johnson J."/>
            <person name="Nolan M."/>
            <person name="Tritt A."/>
            <person name="Barry K.W."/>
            <person name="Grigoriev I.V."/>
            <person name="Nagy L.G."/>
            <person name="Hibbett D."/>
            <person name="Henrissat B."/>
            <person name="Matheny P.B."/>
            <person name="Labbe J."/>
            <person name="Martin F.M."/>
        </authorList>
    </citation>
    <scope>NUCLEOTIDE SEQUENCE</scope>
    <source>
        <strain evidence="1">FP105234-sp</strain>
    </source>
</reference>
<accession>A0ACB8RZ47</accession>
<dbReference type="EMBL" id="MU275874">
    <property type="protein sequence ID" value="KAI0049370.1"/>
    <property type="molecule type" value="Genomic_DNA"/>
</dbReference>
<evidence type="ECO:0000313" key="2">
    <source>
        <dbReference type="Proteomes" id="UP000814033"/>
    </source>
</evidence>
<protein>
    <submittedName>
        <fullName evidence="1">Uncharacterized protein</fullName>
    </submittedName>
</protein>
<sequence>MAPITVAVSAIQAAATVVPEPIAAARRAQDASLDGYFPSVMELFKGMLGVIWVVFWAILSLMVIAFILVLVGIMVQRAFVALWTWYDERKKRREEAAADATAEGVTEPLSLWSRTKVYFKGWTGTKRENDGVGEGESMWNRMATWAECGRGYTRLPVAEELVLVEARSGGRRVGL</sequence>
<proteinExistence type="predicted"/>
<gene>
    <name evidence="1" type="ORF">FA95DRAFT_1557031</name>
</gene>
<organism evidence="1 2">
    <name type="scientific">Auriscalpium vulgare</name>
    <dbReference type="NCBI Taxonomy" id="40419"/>
    <lineage>
        <taxon>Eukaryota</taxon>
        <taxon>Fungi</taxon>
        <taxon>Dikarya</taxon>
        <taxon>Basidiomycota</taxon>
        <taxon>Agaricomycotina</taxon>
        <taxon>Agaricomycetes</taxon>
        <taxon>Russulales</taxon>
        <taxon>Auriscalpiaceae</taxon>
        <taxon>Auriscalpium</taxon>
    </lineage>
</organism>
<keyword evidence="2" id="KW-1185">Reference proteome</keyword>
<evidence type="ECO:0000313" key="1">
    <source>
        <dbReference type="EMBL" id="KAI0049370.1"/>
    </source>
</evidence>
<reference evidence="1" key="1">
    <citation type="submission" date="2021-02" db="EMBL/GenBank/DDBJ databases">
        <authorList>
            <consortium name="DOE Joint Genome Institute"/>
            <person name="Ahrendt S."/>
            <person name="Looney B.P."/>
            <person name="Miyauchi S."/>
            <person name="Morin E."/>
            <person name="Drula E."/>
            <person name="Courty P.E."/>
            <person name="Chicoki N."/>
            <person name="Fauchery L."/>
            <person name="Kohler A."/>
            <person name="Kuo A."/>
            <person name="Labutti K."/>
            <person name="Pangilinan J."/>
            <person name="Lipzen A."/>
            <person name="Riley R."/>
            <person name="Andreopoulos W."/>
            <person name="He G."/>
            <person name="Johnson J."/>
            <person name="Barry K.W."/>
            <person name="Grigoriev I.V."/>
            <person name="Nagy L."/>
            <person name="Hibbett D."/>
            <person name="Henrissat B."/>
            <person name="Matheny P.B."/>
            <person name="Labbe J."/>
            <person name="Martin F."/>
        </authorList>
    </citation>
    <scope>NUCLEOTIDE SEQUENCE</scope>
    <source>
        <strain evidence="1">FP105234-sp</strain>
    </source>
</reference>